<dbReference type="Pfam" id="PF21880">
    <property type="entry name" value="DUF6916"/>
    <property type="match status" value="1"/>
</dbReference>
<name>Q1QPI3_NITHX</name>
<keyword evidence="3" id="KW-1185">Reference proteome</keyword>
<proteinExistence type="predicted"/>
<dbReference type="OrthoDB" id="8926597at2"/>
<dbReference type="eggNOG" id="ENOG50332C8">
    <property type="taxonomic scope" value="Bacteria"/>
</dbReference>
<feature type="domain" description="DUF6916" evidence="1">
    <location>
        <begin position="4"/>
        <end position="96"/>
    </location>
</feature>
<dbReference type="AlphaFoldDB" id="Q1QPI3"/>
<protein>
    <recommendedName>
        <fullName evidence="1">DUF6916 domain-containing protein</fullName>
    </recommendedName>
</protein>
<dbReference type="HOGENOM" id="CLU_162683_1_1_5"/>
<evidence type="ECO:0000259" key="1">
    <source>
        <dbReference type="Pfam" id="PF21880"/>
    </source>
</evidence>
<reference evidence="2 3" key="1">
    <citation type="submission" date="2006-03" db="EMBL/GenBank/DDBJ databases">
        <title>Complete sequence of chromosome of Nitrobacter hamburgensis X14.</title>
        <authorList>
            <consortium name="US DOE Joint Genome Institute"/>
            <person name="Copeland A."/>
            <person name="Lucas S."/>
            <person name="Lapidus A."/>
            <person name="Barry K."/>
            <person name="Detter J.C."/>
            <person name="Glavina del Rio T."/>
            <person name="Hammon N."/>
            <person name="Israni S."/>
            <person name="Dalin E."/>
            <person name="Tice H."/>
            <person name="Pitluck S."/>
            <person name="Chain P."/>
            <person name="Malfatti S."/>
            <person name="Shin M."/>
            <person name="Vergez L."/>
            <person name="Schmutz J."/>
            <person name="Larimer F."/>
            <person name="Land M."/>
            <person name="Hauser L."/>
            <person name="Kyrpides N."/>
            <person name="Ivanova N."/>
            <person name="Ward B."/>
            <person name="Arp D."/>
            <person name="Klotz M."/>
            <person name="Stein L."/>
            <person name="O'Mullan G."/>
            <person name="Starkenburg S."/>
            <person name="Sayavedra L."/>
            <person name="Poret-Peterson A.T."/>
            <person name="Gentry M.E."/>
            <person name="Bruce D."/>
            <person name="Richardson P."/>
        </authorList>
    </citation>
    <scope>NUCLEOTIDE SEQUENCE [LARGE SCALE GENOMIC DNA]</scope>
    <source>
        <strain evidence="3">DSM 10229 / NCIMB 13809 / X14</strain>
    </source>
</reference>
<accession>Q1QPI3</accession>
<dbReference type="RefSeq" id="WP_011509560.1">
    <property type="nucleotide sequence ID" value="NC_007964.1"/>
</dbReference>
<evidence type="ECO:0000313" key="2">
    <source>
        <dbReference type="EMBL" id="ABE61864.1"/>
    </source>
</evidence>
<dbReference type="EMBL" id="CP000319">
    <property type="protein sequence ID" value="ABE61864.1"/>
    <property type="molecule type" value="Genomic_DNA"/>
</dbReference>
<dbReference type="InterPro" id="IPR054209">
    <property type="entry name" value="DUF6916"/>
</dbReference>
<sequence>MQLMTLERFAGCLGQGFDVDLGATSVALTLSEARPLPQNGFATTMRQPFSLLFRSGSSVVLPQKIYRMTNATVGPIEIFIVPVARDRQGIVYQAIFN</sequence>
<dbReference type="KEGG" id="nha:Nham_1016"/>
<dbReference type="STRING" id="323097.Nham_1016"/>
<evidence type="ECO:0000313" key="3">
    <source>
        <dbReference type="Proteomes" id="UP000001953"/>
    </source>
</evidence>
<gene>
    <name evidence="2" type="ordered locus">Nham_1016</name>
</gene>
<organism evidence="2 3">
    <name type="scientific">Nitrobacter hamburgensis (strain DSM 10229 / NCIMB 13809 / X14)</name>
    <dbReference type="NCBI Taxonomy" id="323097"/>
    <lineage>
        <taxon>Bacteria</taxon>
        <taxon>Pseudomonadati</taxon>
        <taxon>Pseudomonadota</taxon>
        <taxon>Alphaproteobacteria</taxon>
        <taxon>Hyphomicrobiales</taxon>
        <taxon>Nitrobacteraceae</taxon>
        <taxon>Nitrobacter</taxon>
    </lineage>
</organism>
<dbReference type="Proteomes" id="UP000001953">
    <property type="component" value="Chromosome"/>
</dbReference>